<protein>
    <submittedName>
        <fullName evidence="1">Uncharacterized protein</fullName>
    </submittedName>
</protein>
<gene>
    <name evidence="1" type="ORF">BIV23_29245</name>
</gene>
<sequence length="342" mass="37591">MYDEVLFTVDGSTASPVDRVTLPVLELQERAHLQEWILANPTILGPGVEIITSEYDGWQAANGDRVLDRLDLLAIAPDGHLIVAELKRETAPHSIHMQAITYAAMVSRLTPQDVAELYASDRRRRGQEADTDSVLNRLTTEFLLTAETIRHPRIVLIASDFPPSVTATVVWLSEQHVDISLIRFRPYRLGNQQTVVSFSRLYPVPDVEEFTIGRRPDSPATTTDDPGAPWDEDSLRRLAELGNPSTIALLDLCAVEDAGHVGVEEVATHAGVTKGSVRGQLAGLTMRLKNPAHGFTQNQWPVGINWLPGGVASYSMETHLAALWRTIRKQDTETPGAATTSP</sequence>
<keyword evidence="2" id="KW-1185">Reference proteome</keyword>
<organism evidence="1 2">
    <name type="scientific">Streptomyces monashensis</name>
    <dbReference type="NCBI Taxonomy" id="1678012"/>
    <lineage>
        <taxon>Bacteria</taxon>
        <taxon>Bacillati</taxon>
        <taxon>Actinomycetota</taxon>
        <taxon>Actinomycetes</taxon>
        <taxon>Kitasatosporales</taxon>
        <taxon>Streptomycetaceae</taxon>
        <taxon>Streptomyces</taxon>
    </lineage>
</organism>
<dbReference type="RefSeq" id="WP_071383988.1">
    <property type="nucleotide sequence ID" value="NZ_MLYO01000053.1"/>
</dbReference>
<dbReference type="AlphaFoldDB" id="A0A1S2Q115"/>
<dbReference type="GO" id="GO:0003676">
    <property type="term" value="F:nucleic acid binding"/>
    <property type="evidence" value="ECO:0007669"/>
    <property type="project" value="InterPro"/>
</dbReference>
<evidence type="ECO:0000313" key="2">
    <source>
        <dbReference type="Proteomes" id="UP000179642"/>
    </source>
</evidence>
<dbReference type="Proteomes" id="UP000179642">
    <property type="component" value="Unassembled WGS sequence"/>
</dbReference>
<name>A0A1S2Q115_9ACTN</name>
<reference evidence="1 2" key="1">
    <citation type="submission" date="2016-10" db="EMBL/GenBank/DDBJ databases">
        <title>Genome sequence of Streptomyces sp. MUSC 1.</title>
        <authorList>
            <person name="Lee L.-H."/>
            <person name="Ser H.-L."/>
            <person name="Law J.W.-F."/>
        </authorList>
    </citation>
    <scope>NUCLEOTIDE SEQUENCE [LARGE SCALE GENOMIC DNA]</scope>
    <source>
        <strain evidence="1 2">MUSC 1</strain>
    </source>
</reference>
<comment type="caution">
    <text evidence="1">The sequence shown here is derived from an EMBL/GenBank/DDBJ whole genome shotgun (WGS) entry which is preliminary data.</text>
</comment>
<evidence type="ECO:0000313" key="1">
    <source>
        <dbReference type="EMBL" id="OIJ98864.1"/>
    </source>
</evidence>
<dbReference type="OrthoDB" id="9798761at2"/>
<dbReference type="Gene3D" id="3.40.1350.10">
    <property type="match status" value="1"/>
</dbReference>
<proteinExistence type="predicted"/>
<dbReference type="EMBL" id="MLYO01000053">
    <property type="protein sequence ID" value="OIJ98864.1"/>
    <property type="molecule type" value="Genomic_DNA"/>
</dbReference>
<dbReference type="InterPro" id="IPR011856">
    <property type="entry name" value="tRNA_endonuc-like_dom_sf"/>
</dbReference>
<accession>A0A1S2Q115</accession>